<dbReference type="OrthoDB" id="28088at2157"/>
<accession>A0A371R4X2</accession>
<dbReference type="Proteomes" id="UP000256877">
    <property type="component" value="Unassembled WGS sequence"/>
</dbReference>
<protein>
    <recommendedName>
        <fullName evidence="5">DUF3782 domain-containing protein</fullName>
    </recommendedName>
</protein>
<dbReference type="EMBL" id="NMUF01000010">
    <property type="protein sequence ID" value="RFA99132.1"/>
    <property type="molecule type" value="Genomic_DNA"/>
</dbReference>
<dbReference type="Pfam" id="PF12644">
    <property type="entry name" value="DUF3782"/>
    <property type="match status" value="1"/>
</dbReference>
<name>A0A371R4X2_9CREN</name>
<dbReference type="InterPro" id="IPR024271">
    <property type="entry name" value="DUF3782"/>
</dbReference>
<dbReference type="EMBL" id="NMUE01000031">
    <property type="protein sequence ID" value="RFA94838.1"/>
    <property type="molecule type" value="Genomic_DNA"/>
</dbReference>
<dbReference type="Proteomes" id="UP000257123">
    <property type="component" value="Unassembled WGS sequence"/>
</dbReference>
<dbReference type="PANTHER" id="PTHR34314:SF7">
    <property type="entry name" value="DUF3782 DOMAIN-CONTAINING PROTEIN"/>
    <property type="match status" value="1"/>
</dbReference>
<dbReference type="AlphaFoldDB" id="A0A371R4X2"/>
<reference evidence="3 4" key="1">
    <citation type="submission" date="2017-07" db="EMBL/GenBank/DDBJ databases">
        <title>Draft genome sequence of aerobic hyperthermophilic archaea, Pyrobaculum aerophilum YKB31 and YKB32.</title>
        <authorList>
            <person name="Mochizuki T."/>
            <person name="Berliner A.J."/>
            <person name="Yoshida-Takashima Y."/>
            <person name="Takaki Y."/>
            <person name="Nunoura T."/>
            <person name="Takai K."/>
        </authorList>
    </citation>
    <scope>NUCLEOTIDE SEQUENCE [LARGE SCALE GENOMIC DNA]</scope>
    <source>
        <strain evidence="1 4">YKB31</strain>
        <strain evidence="2 3">YKB32</strain>
    </source>
</reference>
<evidence type="ECO:0008006" key="5">
    <source>
        <dbReference type="Google" id="ProtNLM"/>
    </source>
</evidence>
<evidence type="ECO:0000313" key="3">
    <source>
        <dbReference type="Proteomes" id="UP000256877"/>
    </source>
</evidence>
<evidence type="ECO:0000313" key="1">
    <source>
        <dbReference type="EMBL" id="RFA94838.1"/>
    </source>
</evidence>
<evidence type="ECO:0000313" key="2">
    <source>
        <dbReference type="EMBL" id="RFA99132.1"/>
    </source>
</evidence>
<comment type="caution">
    <text evidence="2">The sequence shown here is derived from an EMBL/GenBank/DDBJ whole genome shotgun (WGS) entry which is preliminary data.</text>
</comment>
<dbReference type="InterPro" id="IPR012431">
    <property type="entry name" value="PDDEXK_10"/>
</dbReference>
<dbReference type="RefSeq" id="WP_116421504.1">
    <property type="nucleotide sequence ID" value="NZ_NMUE01000031.1"/>
</dbReference>
<dbReference type="InterPro" id="IPR011335">
    <property type="entry name" value="Restrct_endonuc-II-like"/>
</dbReference>
<evidence type="ECO:0000313" key="4">
    <source>
        <dbReference type="Proteomes" id="UP000257123"/>
    </source>
</evidence>
<dbReference type="SUPFAM" id="SSF52980">
    <property type="entry name" value="Restriction endonuclease-like"/>
    <property type="match status" value="1"/>
</dbReference>
<organism evidence="2 3">
    <name type="scientific">Pyrobaculum aerophilum</name>
    <dbReference type="NCBI Taxonomy" id="13773"/>
    <lineage>
        <taxon>Archaea</taxon>
        <taxon>Thermoproteota</taxon>
        <taxon>Thermoprotei</taxon>
        <taxon>Thermoproteales</taxon>
        <taxon>Thermoproteaceae</taxon>
        <taxon>Pyrobaculum</taxon>
    </lineage>
</organism>
<proteinExistence type="predicted"/>
<dbReference type="Pfam" id="PF07788">
    <property type="entry name" value="PDDEXK_10"/>
    <property type="match status" value="1"/>
</dbReference>
<gene>
    <name evidence="1" type="ORF">CGL51_09155</name>
    <name evidence="2" type="ORF">CGL52_05340</name>
</gene>
<dbReference type="PANTHER" id="PTHR34314">
    <property type="entry name" value="CRENARCHAEAL PROTEIN, PUTATIVE-RELATED"/>
    <property type="match status" value="1"/>
</dbReference>
<sequence>MSLVEEIRRVLIENPDILVDVLVSRPEIVYKALAKLVPWQNLATKQDVGELRKEVEVTKEELKRDIRQISVKLDALGAHWGVLGEDAFREGVREFLREVGYKVERWLYYDADGHVYGYPSEVELDIVIKDGVVIAVEITSSLKRGDLYIVKRKTELYTKASGRLVNAVLIITPYINDKNPNYVKVMAERIGIKLVTPEEAAEKPL</sequence>